<feature type="domain" description="Phage capsid-like C-terminal" evidence="2">
    <location>
        <begin position="94"/>
        <end position="363"/>
    </location>
</feature>
<dbReference type="SUPFAM" id="SSF56563">
    <property type="entry name" value="Major capsid protein gp5"/>
    <property type="match status" value="1"/>
</dbReference>
<accession>A0AAF0KD53</accession>
<evidence type="ECO:0000256" key="1">
    <source>
        <dbReference type="ARBA" id="ARBA00004328"/>
    </source>
</evidence>
<dbReference type="Gene3D" id="3.30.2320.10">
    <property type="entry name" value="hypothetical protein PF0899 domain"/>
    <property type="match status" value="1"/>
</dbReference>
<evidence type="ECO:0000313" key="4">
    <source>
        <dbReference type="Proteomes" id="UP000298664"/>
    </source>
</evidence>
<protein>
    <submittedName>
        <fullName evidence="3">Phage major capsid protein</fullName>
    </submittedName>
</protein>
<dbReference type="RefSeq" id="WP_137392702.1">
    <property type="nucleotide sequence ID" value="NZ_CP124733.1"/>
</dbReference>
<sequence>MTSNIAEKIEQLGSAFNASTSELSERISGIEKRFARMGDHANDNFATGESLATSLVNSPAFKQLNGGANRGRALVESAAITSGNTTVGAGRSQGTSLVPADRIPGIVTPAQRVLTVRDLIAPGKTTAGSIEFVKETGFTNNAAPVAEGALKPYSDITFDLETAQVRTIPHLFKISKQMLDDAPGLISYLDLRGTTGLKIVEENQLLFGSGTGQNLRGLIPQATEFDESLRQTGDTRVDTIRRAIQQVRRAEYRATGIVMNPDDLAELELTKDAGGNYIIVDPVEGGQGKIWRLPIVDTTAMPAGQFLVGALATAAQIFDRQQVTFEISTENVDDFERNLATARIEERLALAVYRPESLVTGEFEDS</sequence>
<comment type="subcellular location">
    <subcellularLocation>
        <location evidence="1">Virion</location>
    </subcellularLocation>
</comment>
<dbReference type="Pfam" id="PF05065">
    <property type="entry name" value="Phage_capsid"/>
    <property type="match status" value="1"/>
</dbReference>
<dbReference type="InterPro" id="IPR054612">
    <property type="entry name" value="Phage_capsid-like_C"/>
</dbReference>
<dbReference type="InterPro" id="IPR024455">
    <property type="entry name" value="Phage_capsid"/>
</dbReference>
<dbReference type="AlphaFoldDB" id="A0AAF0KD53"/>
<dbReference type="NCBIfam" id="TIGR01554">
    <property type="entry name" value="major_cap_HK97"/>
    <property type="match status" value="1"/>
</dbReference>
<reference evidence="3" key="1">
    <citation type="submission" date="2023-05" db="EMBL/GenBank/DDBJ databases">
        <title>Complete genome sequence of Agrobacterium larrymoorei CFBP5477.</title>
        <authorList>
            <person name="Yen H.-C."/>
            <person name="Chou L."/>
            <person name="Lin Y.-C."/>
            <person name="Lai E.-M."/>
            <person name="Kuo C.-H."/>
        </authorList>
    </citation>
    <scope>NUCLEOTIDE SEQUENCE</scope>
    <source>
        <strain evidence="3">CFBP5477</strain>
    </source>
</reference>
<organism evidence="3 4">
    <name type="scientific">Agrobacterium larrymoorei</name>
    <dbReference type="NCBI Taxonomy" id="160699"/>
    <lineage>
        <taxon>Bacteria</taxon>
        <taxon>Pseudomonadati</taxon>
        <taxon>Pseudomonadota</taxon>
        <taxon>Alphaproteobacteria</taxon>
        <taxon>Hyphomicrobiales</taxon>
        <taxon>Rhizobiaceae</taxon>
        <taxon>Rhizobium/Agrobacterium group</taxon>
        <taxon>Agrobacterium</taxon>
    </lineage>
</organism>
<dbReference type="Proteomes" id="UP000298664">
    <property type="component" value="Chromosome Circular"/>
</dbReference>
<dbReference type="Gene3D" id="3.30.2400.10">
    <property type="entry name" value="Major capsid protein gp5"/>
    <property type="match status" value="1"/>
</dbReference>
<evidence type="ECO:0000313" key="3">
    <source>
        <dbReference type="EMBL" id="WHA40573.1"/>
    </source>
</evidence>
<proteinExistence type="predicted"/>
<evidence type="ECO:0000259" key="2">
    <source>
        <dbReference type="Pfam" id="PF05065"/>
    </source>
</evidence>
<name>A0AAF0KD53_9HYPH</name>
<gene>
    <name evidence="3" type="ORF">CFBP5477_012185</name>
</gene>
<dbReference type="EMBL" id="CP124733">
    <property type="protein sequence ID" value="WHA40573.1"/>
    <property type="molecule type" value="Genomic_DNA"/>
</dbReference>